<sequence length="205" mass="23024">MPSVYAVLPWIDSAASILDLAKSGNSLAHFFWRHHQSTHQVQPDPHKGLDDLEKLLNQCESFLQDVKHGDPLMGEVVEHNDPGWIDRFRGRELSGDQLTTSAAAYESPVYLSLKDEYIQDADKLDPGMVALDVEAEARVQTYHRSLAQSVAPSSIEEPPASMLRKRRTVPSSSTAAHDLEITNYPIQLTELRHSESDRPYDYLTS</sequence>
<protein>
    <submittedName>
        <fullName evidence="1">Uncharacterized protein</fullName>
    </submittedName>
</protein>
<dbReference type="AlphaFoldDB" id="A0A8E2AWV0"/>
<dbReference type="Proteomes" id="UP000250043">
    <property type="component" value="Unassembled WGS sequence"/>
</dbReference>
<name>A0A8E2AWV0_9APHY</name>
<proteinExistence type="predicted"/>
<keyword evidence="2" id="KW-1185">Reference proteome</keyword>
<dbReference type="EMBL" id="KV722400">
    <property type="protein sequence ID" value="OCH90634.1"/>
    <property type="molecule type" value="Genomic_DNA"/>
</dbReference>
<organism evidence="1 2">
    <name type="scientific">Obba rivulosa</name>
    <dbReference type="NCBI Taxonomy" id="1052685"/>
    <lineage>
        <taxon>Eukaryota</taxon>
        <taxon>Fungi</taxon>
        <taxon>Dikarya</taxon>
        <taxon>Basidiomycota</taxon>
        <taxon>Agaricomycotina</taxon>
        <taxon>Agaricomycetes</taxon>
        <taxon>Polyporales</taxon>
        <taxon>Gelatoporiaceae</taxon>
        <taxon>Obba</taxon>
    </lineage>
</organism>
<gene>
    <name evidence="1" type="ORF">OBBRIDRAFT_803832</name>
</gene>
<accession>A0A8E2AWV0</accession>
<evidence type="ECO:0000313" key="1">
    <source>
        <dbReference type="EMBL" id="OCH90634.1"/>
    </source>
</evidence>
<reference evidence="1 2" key="1">
    <citation type="submission" date="2016-07" db="EMBL/GenBank/DDBJ databases">
        <title>Draft genome of the white-rot fungus Obba rivulosa 3A-2.</title>
        <authorList>
            <consortium name="DOE Joint Genome Institute"/>
            <person name="Miettinen O."/>
            <person name="Riley R."/>
            <person name="Acob R."/>
            <person name="Barry K."/>
            <person name="Cullen D."/>
            <person name="De Vries R."/>
            <person name="Hainaut M."/>
            <person name="Hatakka A."/>
            <person name="Henrissat B."/>
            <person name="Hilden K."/>
            <person name="Kuo R."/>
            <person name="Labutti K."/>
            <person name="Lipzen A."/>
            <person name="Makela M.R."/>
            <person name="Sandor L."/>
            <person name="Spatafora J.W."/>
            <person name="Grigoriev I.V."/>
            <person name="Hibbett D.S."/>
        </authorList>
    </citation>
    <scope>NUCLEOTIDE SEQUENCE [LARGE SCALE GENOMIC DNA]</scope>
    <source>
        <strain evidence="1 2">3A-2</strain>
    </source>
</reference>
<evidence type="ECO:0000313" key="2">
    <source>
        <dbReference type="Proteomes" id="UP000250043"/>
    </source>
</evidence>